<sequence length="157" mass="17547">MSEDVWSFALDLYARPGVEPACLALQDAGADVCLLLAGAWFGWRGIACDAQHLAELRELARPLREELVMPLRALRQQWRAQARLDQRVAELRESVKALELRAERLLLERLADAGRNWTSGSGDDLDAWLQGCAGAAAEQHRDALLELRIAVTHRKQP</sequence>
<gene>
    <name evidence="2" type="ORF">SAMN05216272_107107</name>
</gene>
<feature type="coiled-coil region" evidence="1">
    <location>
        <begin position="81"/>
        <end position="108"/>
    </location>
</feature>
<dbReference type="InterPro" id="IPR012659">
    <property type="entry name" value="CHP02444"/>
</dbReference>
<evidence type="ECO:0000256" key="1">
    <source>
        <dbReference type="SAM" id="Coils"/>
    </source>
</evidence>
<dbReference type="Proteomes" id="UP000199636">
    <property type="component" value="Unassembled WGS sequence"/>
</dbReference>
<evidence type="ECO:0000313" key="3">
    <source>
        <dbReference type="Proteomes" id="UP000199636"/>
    </source>
</evidence>
<dbReference type="NCBIfam" id="TIGR02444">
    <property type="entry name" value="TIGR02444 family protein"/>
    <property type="match status" value="1"/>
</dbReference>
<reference evidence="3" key="1">
    <citation type="submission" date="2016-10" db="EMBL/GenBank/DDBJ databases">
        <authorList>
            <person name="Varghese N."/>
            <person name="Submissions S."/>
        </authorList>
    </citation>
    <scope>NUCLEOTIDE SEQUENCE [LARGE SCALE GENOMIC DNA]</scope>
    <source>
        <strain evidence="3">CCM 7469</strain>
    </source>
</reference>
<proteinExistence type="predicted"/>
<keyword evidence="1" id="KW-0175">Coiled coil</keyword>
<dbReference type="Pfam" id="PF09523">
    <property type="entry name" value="DUF2390"/>
    <property type="match status" value="1"/>
</dbReference>
<evidence type="ECO:0000313" key="2">
    <source>
        <dbReference type="EMBL" id="SDI25445.1"/>
    </source>
</evidence>
<protein>
    <submittedName>
        <fullName evidence="2">TIGR02444 family protein</fullName>
    </submittedName>
</protein>
<accession>A0A1G8J2E5</accession>
<name>A0A1G8J2E5_9PSED</name>
<dbReference type="AlphaFoldDB" id="A0A1G8J2E5"/>
<dbReference type="STRING" id="428992.SAMN05216272_107107"/>
<organism evidence="2 3">
    <name type="scientific">Pseudomonas panipatensis</name>
    <dbReference type="NCBI Taxonomy" id="428992"/>
    <lineage>
        <taxon>Bacteria</taxon>
        <taxon>Pseudomonadati</taxon>
        <taxon>Pseudomonadota</taxon>
        <taxon>Gammaproteobacteria</taxon>
        <taxon>Pseudomonadales</taxon>
        <taxon>Pseudomonadaceae</taxon>
        <taxon>Pseudomonas</taxon>
    </lineage>
</organism>
<dbReference type="EMBL" id="FNDS01000007">
    <property type="protein sequence ID" value="SDI25445.1"/>
    <property type="molecule type" value="Genomic_DNA"/>
</dbReference>
<dbReference type="RefSeq" id="WP_090264284.1">
    <property type="nucleotide sequence ID" value="NZ_FNDS01000007.1"/>
</dbReference>
<keyword evidence="3" id="KW-1185">Reference proteome</keyword>
<dbReference type="OrthoDB" id="5795846at2"/>